<accession>A0A1T4JHX8</accession>
<dbReference type="SMART" id="SM00316">
    <property type="entry name" value="S1"/>
    <property type="match status" value="4"/>
</dbReference>
<dbReference type="InterPro" id="IPR050437">
    <property type="entry name" value="Ribos_protein_bS1-like"/>
</dbReference>
<dbReference type="InterPro" id="IPR012340">
    <property type="entry name" value="NA-bd_OB-fold"/>
</dbReference>
<dbReference type="GeneID" id="78315565"/>
<evidence type="ECO:0000259" key="4">
    <source>
        <dbReference type="PROSITE" id="PS50126"/>
    </source>
</evidence>
<feature type="domain" description="S1 motif" evidence="4">
    <location>
        <begin position="177"/>
        <end position="245"/>
    </location>
</feature>
<dbReference type="AlphaFoldDB" id="A0A1T4JHX8"/>
<name>A0A1T4JHX8_TREPO</name>
<proteinExistence type="inferred from homology"/>
<dbReference type="PRINTS" id="PR00681">
    <property type="entry name" value="RIBOSOMALS1"/>
</dbReference>
<dbReference type="RefSeq" id="WP_078932155.1">
    <property type="nucleotide sequence ID" value="NZ_FUWG01000002.1"/>
</dbReference>
<organism evidence="5 6">
    <name type="scientific">Treponema porcinum</name>
    <dbReference type="NCBI Taxonomy" id="261392"/>
    <lineage>
        <taxon>Bacteria</taxon>
        <taxon>Pseudomonadati</taxon>
        <taxon>Spirochaetota</taxon>
        <taxon>Spirochaetia</taxon>
        <taxon>Spirochaetales</taxon>
        <taxon>Treponemataceae</taxon>
        <taxon>Treponema</taxon>
    </lineage>
</organism>
<comment type="similarity">
    <text evidence="1">Belongs to the bacterial ribosomal protein bS1 family.</text>
</comment>
<dbReference type="Pfam" id="PF00575">
    <property type="entry name" value="S1"/>
    <property type="match status" value="2"/>
</dbReference>
<dbReference type="GO" id="GO:0005840">
    <property type="term" value="C:ribosome"/>
    <property type="evidence" value="ECO:0007669"/>
    <property type="project" value="UniProtKB-KW"/>
</dbReference>
<dbReference type="PANTHER" id="PTHR10724">
    <property type="entry name" value="30S RIBOSOMAL PROTEIN S1"/>
    <property type="match status" value="1"/>
</dbReference>
<dbReference type="OrthoDB" id="9804077at2"/>
<dbReference type="Gene3D" id="2.40.50.140">
    <property type="entry name" value="Nucleic acid-binding proteins"/>
    <property type="match status" value="3"/>
</dbReference>
<feature type="domain" description="S1 motif" evidence="4">
    <location>
        <begin position="262"/>
        <end position="332"/>
    </location>
</feature>
<feature type="domain" description="S1 motif" evidence="4">
    <location>
        <begin position="8"/>
        <end position="72"/>
    </location>
</feature>
<evidence type="ECO:0000313" key="5">
    <source>
        <dbReference type="EMBL" id="SJZ29738.1"/>
    </source>
</evidence>
<evidence type="ECO:0000256" key="2">
    <source>
        <dbReference type="ARBA" id="ARBA00022980"/>
    </source>
</evidence>
<keyword evidence="3" id="KW-0687">Ribonucleoprotein</keyword>
<gene>
    <name evidence="5" type="ORF">SAMN02745149_00242</name>
</gene>
<dbReference type="GO" id="GO:0003735">
    <property type="term" value="F:structural constituent of ribosome"/>
    <property type="evidence" value="ECO:0007669"/>
    <property type="project" value="TreeGrafter"/>
</dbReference>
<keyword evidence="6" id="KW-1185">Reference proteome</keyword>
<evidence type="ECO:0000256" key="1">
    <source>
        <dbReference type="ARBA" id="ARBA00006767"/>
    </source>
</evidence>
<protein>
    <submittedName>
        <fullName evidence="5">Small subunit ribosomal protein S1</fullName>
    </submittedName>
</protein>
<dbReference type="STRING" id="261392.SAMN02745149_00242"/>
<dbReference type="PANTHER" id="PTHR10724:SF7">
    <property type="entry name" value="SMALL RIBOSOMAL SUBUNIT PROTEIN BS1C"/>
    <property type="match status" value="1"/>
</dbReference>
<dbReference type="GO" id="GO:0006412">
    <property type="term" value="P:translation"/>
    <property type="evidence" value="ECO:0007669"/>
    <property type="project" value="TreeGrafter"/>
</dbReference>
<sequence>MFENLTPGQEIETTVVAVNGETIFIDLNAKSEGVVNAAEFSDENGVCSVKEGDKIKVFFMGEIRGELKFTARIKGEDADSSMIENAFSSRIPVDGHVEKEIKGGYEVKIGGNRAFCPFSQMGGRQKEENETFVGKTLPFIITEYKEGGKNILVSNRAVLEAERAEHIVTLSKKVTEGAVVEGTVKSLQSFGAFVDVDGFQTLLPVSEISFERVNDISTVLSVGQKITAKVLRADWEHERVSISMKALAEDPWSSVSKKFKVGDKFDGTISRIADFGLFISVDKGVDGLVHVSTLKDVDRNTNLKKKFKVGNTLSVVIKEIDAENKRISLVPATSVEQDNSASSYINSQDDGETYNPFAALLKK</sequence>
<dbReference type="InterPro" id="IPR035104">
    <property type="entry name" value="Ribosomal_protein_S1-like"/>
</dbReference>
<dbReference type="PROSITE" id="PS50126">
    <property type="entry name" value="S1"/>
    <property type="match status" value="3"/>
</dbReference>
<dbReference type="SUPFAM" id="SSF50249">
    <property type="entry name" value="Nucleic acid-binding proteins"/>
    <property type="match status" value="4"/>
</dbReference>
<dbReference type="GO" id="GO:0003729">
    <property type="term" value="F:mRNA binding"/>
    <property type="evidence" value="ECO:0007669"/>
    <property type="project" value="TreeGrafter"/>
</dbReference>
<reference evidence="5 6" key="1">
    <citation type="submission" date="2017-02" db="EMBL/GenBank/DDBJ databases">
        <authorList>
            <person name="Peterson S.W."/>
        </authorList>
    </citation>
    <scope>NUCLEOTIDE SEQUENCE [LARGE SCALE GENOMIC DNA]</scope>
    <source>
        <strain evidence="5 6">ATCC BAA-908</strain>
    </source>
</reference>
<evidence type="ECO:0000256" key="3">
    <source>
        <dbReference type="ARBA" id="ARBA00023274"/>
    </source>
</evidence>
<keyword evidence="2 5" id="KW-0689">Ribosomal protein</keyword>
<dbReference type="CDD" id="cd04465">
    <property type="entry name" value="S1_RPS1_repeat_ec2_hs2"/>
    <property type="match status" value="1"/>
</dbReference>
<dbReference type="EMBL" id="FUWG01000002">
    <property type="protein sequence ID" value="SJZ29738.1"/>
    <property type="molecule type" value="Genomic_DNA"/>
</dbReference>
<dbReference type="InterPro" id="IPR003029">
    <property type="entry name" value="S1_domain"/>
</dbReference>
<evidence type="ECO:0000313" key="6">
    <source>
        <dbReference type="Proteomes" id="UP000190423"/>
    </source>
</evidence>
<dbReference type="Proteomes" id="UP000190423">
    <property type="component" value="Unassembled WGS sequence"/>
</dbReference>